<evidence type="ECO:0000313" key="7">
    <source>
        <dbReference type="Proteomes" id="UP000262882"/>
    </source>
</evidence>
<dbReference type="PANTHER" id="PTHR46496:SF1">
    <property type="entry name" value="ZEAXANTHIN EPOXIDASE, CHLOROPLASTIC"/>
    <property type="match status" value="1"/>
</dbReference>
<organism evidence="6 7">
    <name type="scientific">Actinomadura spongiicola</name>
    <dbReference type="NCBI Taxonomy" id="2303421"/>
    <lineage>
        <taxon>Bacteria</taxon>
        <taxon>Bacillati</taxon>
        <taxon>Actinomycetota</taxon>
        <taxon>Actinomycetes</taxon>
        <taxon>Streptosporangiales</taxon>
        <taxon>Thermomonosporaceae</taxon>
        <taxon>Actinomadura</taxon>
    </lineage>
</organism>
<dbReference type="Proteomes" id="UP000262882">
    <property type="component" value="Unassembled WGS sequence"/>
</dbReference>
<dbReference type="InterPro" id="IPR002938">
    <property type="entry name" value="FAD-bd"/>
</dbReference>
<gene>
    <name evidence="6" type="ORF">D0T12_22545</name>
</gene>
<dbReference type="SUPFAM" id="SSF51905">
    <property type="entry name" value="FAD/NAD(P)-binding domain"/>
    <property type="match status" value="1"/>
</dbReference>
<reference evidence="6 7" key="1">
    <citation type="submission" date="2018-08" db="EMBL/GenBank/DDBJ databases">
        <title>Actinomadura spongicola sp. nov., isolated from marine sponge Leucetta chagosensis.</title>
        <authorList>
            <person name="Li L."/>
            <person name="Lin H.W."/>
        </authorList>
    </citation>
    <scope>NUCLEOTIDE SEQUENCE [LARGE SCALE GENOMIC DNA]</scope>
    <source>
        <strain evidence="6 7">LHW52907</strain>
    </source>
</reference>
<evidence type="ECO:0000256" key="3">
    <source>
        <dbReference type="ARBA" id="ARBA00022827"/>
    </source>
</evidence>
<protein>
    <recommendedName>
        <fullName evidence="5">FAD-binding domain-containing protein</fullName>
    </recommendedName>
</protein>
<feature type="domain" description="FAD-binding" evidence="5">
    <location>
        <begin position="11"/>
        <end position="349"/>
    </location>
</feature>
<name>A0A372GCZ0_9ACTN</name>
<dbReference type="PANTHER" id="PTHR46496">
    <property type="match status" value="1"/>
</dbReference>
<dbReference type="GO" id="GO:0071949">
    <property type="term" value="F:FAD binding"/>
    <property type="evidence" value="ECO:0007669"/>
    <property type="project" value="InterPro"/>
</dbReference>
<evidence type="ECO:0000256" key="4">
    <source>
        <dbReference type="ARBA" id="ARBA00023002"/>
    </source>
</evidence>
<dbReference type="PRINTS" id="PR00420">
    <property type="entry name" value="RNGMNOXGNASE"/>
</dbReference>
<dbReference type="InterPro" id="IPR036188">
    <property type="entry name" value="FAD/NAD-bd_sf"/>
</dbReference>
<dbReference type="EMBL" id="QVNQ01000007">
    <property type="protein sequence ID" value="RFS83258.1"/>
    <property type="molecule type" value="Genomic_DNA"/>
</dbReference>
<evidence type="ECO:0000256" key="1">
    <source>
        <dbReference type="ARBA" id="ARBA00001974"/>
    </source>
</evidence>
<keyword evidence="4" id="KW-0560">Oxidoreductase</keyword>
<keyword evidence="7" id="KW-1185">Reference proteome</keyword>
<dbReference type="GO" id="GO:0016491">
    <property type="term" value="F:oxidoreductase activity"/>
    <property type="evidence" value="ECO:0007669"/>
    <property type="project" value="UniProtKB-KW"/>
</dbReference>
<dbReference type="Gene3D" id="3.50.50.60">
    <property type="entry name" value="FAD/NAD(P)-binding domain"/>
    <property type="match status" value="1"/>
</dbReference>
<evidence type="ECO:0000256" key="2">
    <source>
        <dbReference type="ARBA" id="ARBA00022630"/>
    </source>
</evidence>
<comment type="caution">
    <text evidence="6">The sequence shown here is derived from an EMBL/GenBank/DDBJ whole genome shotgun (WGS) entry which is preliminary data.</text>
</comment>
<evidence type="ECO:0000313" key="6">
    <source>
        <dbReference type="EMBL" id="RFS83258.1"/>
    </source>
</evidence>
<keyword evidence="2" id="KW-0285">Flavoprotein</keyword>
<dbReference type="Pfam" id="PF01494">
    <property type="entry name" value="FAD_binding_3"/>
    <property type="match status" value="1"/>
</dbReference>
<dbReference type="AlphaFoldDB" id="A0A372GCZ0"/>
<comment type="cofactor">
    <cofactor evidence="1">
        <name>FAD</name>
        <dbReference type="ChEBI" id="CHEBI:57692"/>
    </cofactor>
</comment>
<accession>A0A372GCZ0</accession>
<proteinExistence type="predicted"/>
<keyword evidence="3" id="KW-0274">FAD</keyword>
<sequence>MTGENVTRQRIVIAGAGIGGLATAAALGHNGGDYDIEIYERADAVRGLAGSGLTIWGNAVAALGRVGLGDAVKELGSPLESQVVVTDGGSTLTEAPIGRFQREHADIGVGIRRQALLDMLLRAVGPDRVRYEERVVGYRATGDGDGVDVLLQSGGAVRADILIGADGLRSAIRRQMLGDGDPTPLKHMVWRGISDSSAHFPAETVLMVYGAHATRMVAWPVDDDSVCWSIGRNGTPARDSASPAVLKEQLLSFIDGFPKANRHILENTPAERLIRTDLFARKRLNRLVDGRVALLGDAGHAMPTVFGQGACMAIEDAVVLADCLADAPSDQTPDAGLREYERRRLPRLEWVREQVFKVSRYQEWESPLLVTMRNTVMRTMPASRQEAMWRRMFAFDPGRPAEERADAGH</sequence>
<evidence type="ECO:0000259" key="5">
    <source>
        <dbReference type="Pfam" id="PF01494"/>
    </source>
</evidence>